<dbReference type="EMBL" id="JAWJWF010000003">
    <property type="protein sequence ID" value="KAK6635329.1"/>
    <property type="molecule type" value="Genomic_DNA"/>
</dbReference>
<organism evidence="2 3">
    <name type="scientific">Polyplax serrata</name>
    <name type="common">Common mouse louse</name>
    <dbReference type="NCBI Taxonomy" id="468196"/>
    <lineage>
        <taxon>Eukaryota</taxon>
        <taxon>Metazoa</taxon>
        <taxon>Ecdysozoa</taxon>
        <taxon>Arthropoda</taxon>
        <taxon>Hexapoda</taxon>
        <taxon>Insecta</taxon>
        <taxon>Pterygota</taxon>
        <taxon>Neoptera</taxon>
        <taxon>Paraneoptera</taxon>
        <taxon>Psocodea</taxon>
        <taxon>Troctomorpha</taxon>
        <taxon>Phthiraptera</taxon>
        <taxon>Anoplura</taxon>
        <taxon>Polyplacidae</taxon>
        <taxon>Polyplax</taxon>
    </lineage>
</organism>
<comment type="caution">
    <text evidence="2">The sequence shown here is derived from an EMBL/GenBank/DDBJ whole genome shotgun (WGS) entry which is preliminary data.</text>
</comment>
<feature type="region of interest" description="Disordered" evidence="1">
    <location>
        <begin position="1"/>
        <end position="22"/>
    </location>
</feature>
<protein>
    <submittedName>
        <fullName evidence="2">Uncharacterized protein</fullName>
    </submittedName>
</protein>
<reference evidence="2 3" key="1">
    <citation type="submission" date="2023-09" db="EMBL/GenBank/DDBJ databases">
        <title>Genomes of two closely related lineages of the louse Polyplax serrata with different host specificities.</title>
        <authorList>
            <person name="Martinu J."/>
            <person name="Tarabai H."/>
            <person name="Stefka J."/>
            <person name="Hypsa V."/>
        </authorList>
    </citation>
    <scope>NUCLEOTIDE SEQUENCE [LARGE SCALE GENOMIC DNA]</scope>
    <source>
        <strain evidence="2">98ZLc_SE</strain>
    </source>
</reference>
<gene>
    <name evidence="2" type="ORF">RUM44_000580</name>
</gene>
<evidence type="ECO:0000256" key="1">
    <source>
        <dbReference type="SAM" id="MobiDB-lite"/>
    </source>
</evidence>
<accession>A0ABR1B5W0</accession>
<evidence type="ECO:0000313" key="2">
    <source>
        <dbReference type="EMBL" id="KAK6635329.1"/>
    </source>
</evidence>
<dbReference type="Proteomes" id="UP001359485">
    <property type="component" value="Unassembled WGS sequence"/>
</dbReference>
<keyword evidence="3" id="KW-1185">Reference proteome</keyword>
<sequence length="106" mass="11761">MLQRINQPRGKEIPGWGGTTEENTLNLSQIPIDRFLVTRTKCLQEGRDAGGMSLIQKPSTAFTFAAGIPRCLSSSPYSDRPQLYTPTFPKASFLDEALRATLKSWS</sequence>
<proteinExistence type="predicted"/>
<name>A0ABR1B5W0_POLSC</name>
<evidence type="ECO:0000313" key="3">
    <source>
        <dbReference type="Proteomes" id="UP001359485"/>
    </source>
</evidence>